<evidence type="ECO:0000313" key="4">
    <source>
        <dbReference type="EMBL" id="KAA6342430.1"/>
    </source>
</evidence>
<dbReference type="PANTHER" id="PTHR11545:SF2">
    <property type="entry name" value="LARGE RIBOSOMAL SUBUNIT PROTEIN UL13M"/>
    <property type="match status" value="1"/>
</dbReference>
<dbReference type="CDD" id="cd00392">
    <property type="entry name" value="Ribosomal_L13"/>
    <property type="match status" value="1"/>
</dbReference>
<dbReference type="GO" id="GO:0003735">
    <property type="term" value="F:structural constituent of ribosome"/>
    <property type="evidence" value="ECO:0007669"/>
    <property type="project" value="InterPro"/>
</dbReference>
<comment type="similarity">
    <text evidence="1">Belongs to the universal ribosomal protein uL13 family.</text>
</comment>
<reference evidence="4" key="1">
    <citation type="submission" date="2019-03" db="EMBL/GenBank/DDBJ databases">
        <title>Single cell metagenomics reveals metabolic interactions within the superorganism composed of flagellate Streblomastix strix and complex community of Bacteroidetes bacteria on its surface.</title>
        <authorList>
            <person name="Treitli S.C."/>
            <person name="Kolisko M."/>
            <person name="Husnik F."/>
            <person name="Keeling P."/>
            <person name="Hampl V."/>
        </authorList>
    </citation>
    <scope>NUCLEOTIDE SEQUENCE</scope>
    <source>
        <strain evidence="4">STM</strain>
    </source>
</reference>
<dbReference type="InterPro" id="IPR036899">
    <property type="entry name" value="Ribosomal_uL13_sf"/>
</dbReference>
<dbReference type="NCBIfam" id="TIGR01066">
    <property type="entry name" value="rplM_bact"/>
    <property type="match status" value="1"/>
</dbReference>
<dbReference type="EMBL" id="SNRY01000327">
    <property type="protein sequence ID" value="KAA6342430.1"/>
    <property type="molecule type" value="Genomic_DNA"/>
</dbReference>
<dbReference type="InterPro" id="IPR023563">
    <property type="entry name" value="Ribosomal_uL13_CS"/>
</dbReference>
<proteinExistence type="inferred from homology"/>
<dbReference type="PROSITE" id="PS00783">
    <property type="entry name" value="RIBOSOMAL_L13"/>
    <property type="match status" value="1"/>
</dbReference>
<name>A0A5J4SAT7_9ZZZZ</name>
<dbReference type="Gene3D" id="3.90.1180.10">
    <property type="entry name" value="Ribosomal protein L13"/>
    <property type="match status" value="1"/>
</dbReference>
<accession>A0A5J4SAT7</accession>
<dbReference type="PANTHER" id="PTHR11545">
    <property type="entry name" value="RIBOSOMAL PROTEIN L13"/>
    <property type="match status" value="1"/>
</dbReference>
<dbReference type="SUPFAM" id="SSF52161">
    <property type="entry name" value="Ribosomal protein L13"/>
    <property type="match status" value="1"/>
</dbReference>
<keyword evidence="3" id="KW-0687">Ribonucleoprotein</keyword>
<evidence type="ECO:0000256" key="3">
    <source>
        <dbReference type="ARBA" id="ARBA00023274"/>
    </source>
</evidence>
<dbReference type="GO" id="GO:0022625">
    <property type="term" value="C:cytosolic large ribosomal subunit"/>
    <property type="evidence" value="ECO:0007669"/>
    <property type="project" value="TreeGrafter"/>
</dbReference>
<dbReference type="GO" id="GO:0017148">
    <property type="term" value="P:negative regulation of translation"/>
    <property type="evidence" value="ECO:0007669"/>
    <property type="project" value="TreeGrafter"/>
</dbReference>
<sequence length="178" mass="19676">MNLSSCPGKIDERCFFSSNNKNKLRVNTLSYKTISANKATATKEWVVVDATDQVLGRLGAKVANLLRGKHKPNFTPHVDCGDNVIIINANKVKLTGNKWNDRVYLSYSGYPGGQKAITPARLQAKPNGDDRLLRKVIKGMLPKNKLGAQLLGNMYVYSGGEHKHEAQNPKSIDINQIK</sequence>
<dbReference type="InterPro" id="IPR005823">
    <property type="entry name" value="Ribosomal_uL13_bac-type"/>
</dbReference>
<dbReference type="Pfam" id="PF00572">
    <property type="entry name" value="Ribosomal_L13"/>
    <property type="match status" value="1"/>
</dbReference>
<protein>
    <submittedName>
        <fullName evidence="4">50S ribosomal protein L13</fullName>
    </submittedName>
</protein>
<dbReference type="GO" id="GO:0003729">
    <property type="term" value="F:mRNA binding"/>
    <property type="evidence" value="ECO:0007669"/>
    <property type="project" value="TreeGrafter"/>
</dbReference>
<evidence type="ECO:0000256" key="1">
    <source>
        <dbReference type="ARBA" id="ARBA00006227"/>
    </source>
</evidence>
<dbReference type="AlphaFoldDB" id="A0A5J4SAT7"/>
<dbReference type="GO" id="GO:0006412">
    <property type="term" value="P:translation"/>
    <property type="evidence" value="ECO:0007669"/>
    <property type="project" value="InterPro"/>
</dbReference>
<dbReference type="InterPro" id="IPR005822">
    <property type="entry name" value="Ribosomal_uL13"/>
</dbReference>
<organism evidence="4">
    <name type="scientific">termite gut metagenome</name>
    <dbReference type="NCBI Taxonomy" id="433724"/>
    <lineage>
        <taxon>unclassified sequences</taxon>
        <taxon>metagenomes</taxon>
        <taxon>organismal metagenomes</taxon>
    </lineage>
</organism>
<dbReference type="HAMAP" id="MF_01366">
    <property type="entry name" value="Ribosomal_uL13"/>
    <property type="match status" value="1"/>
</dbReference>
<comment type="caution">
    <text evidence="4">The sequence shown here is derived from an EMBL/GenBank/DDBJ whole genome shotgun (WGS) entry which is preliminary data.</text>
</comment>
<evidence type="ECO:0000256" key="2">
    <source>
        <dbReference type="ARBA" id="ARBA00022980"/>
    </source>
</evidence>
<keyword evidence="2 4" id="KW-0689">Ribosomal protein</keyword>
<gene>
    <name evidence="4" type="ORF">EZS27_009831</name>
</gene>